<dbReference type="GO" id="GO:0032259">
    <property type="term" value="P:methylation"/>
    <property type="evidence" value="ECO:0007669"/>
    <property type="project" value="UniProtKB-KW"/>
</dbReference>
<dbReference type="EMBL" id="MT143864">
    <property type="protein sequence ID" value="QJB03883.1"/>
    <property type="molecule type" value="Genomic_DNA"/>
</dbReference>
<dbReference type="AlphaFoldDB" id="A0A6M3ME37"/>
<proteinExistence type="predicted"/>
<dbReference type="Gene3D" id="3.40.50.150">
    <property type="entry name" value="Vaccinia Virus protein VP39"/>
    <property type="match status" value="1"/>
</dbReference>
<dbReference type="GO" id="GO:0008168">
    <property type="term" value="F:methyltransferase activity"/>
    <property type="evidence" value="ECO:0007669"/>
    <property type="project" value="UniProtKB-KW"/>
</dbReference>
<organism evidence="1">
    <name type="scientific">viral metagenome</name>
    <dbReference type="NCBI Taxonomy" id="1070528"/>
    <lineage>
        <taxon>unclassified sequences</taxon>
        <taxon>metagenomes</taxon>
        <taxon>organismal metagenomes</taxon>
    </lineage>
</organism>
<keyword evidence="1" id="KW-0808">Transferase</keyword>
<keyword evidence="1" id="KW-0489">Methyltransferase</keyword>
<dbReference type="InterPro" id="IPR029063">
    <property type="entry name" value="SAM-dependent_MTases_sf"/>
</dbReference>
<dbReference type="SUPFAM" id="SSF53335">
    <property type="entry name" value="S-adenosyl-L-methionine-dependent methyltransferases"/>
    <property type="match status" value="1"/>
</dbReference>
<accession>A0A6M3ME37</accession>
<evidence type="ECO:0000313" key="1">
    <source>
        <dbReference type="EMBL" id="QJB03883.1"/>
    </source>
</evidence>
<name>A0A6M3ME37_9ZZZZ</name>
<protein>
    <submittedName>
        <fullName evidence="1">Putative methyltransferase</fullName>
    </submittedName>
</protein>
<sequence>MVAKNILEVGLDSGYSSYVLGMAAKENKGMFFGVEKHEGKARRIKEQMDLLKMPNTIIWADSNDIEKWVWCDRLDFILLDGNHNVQSILHEMEILYPLIGAGGIICIHDVWSWSAEGWAEVVKTYDFIENFTFIYNFGLGILRKAYGREEEKIKELIEAFKKWQVSDRENTENTRTGKVVEL</sequence>
<dbReference type="Pfam" id="PF13578">
    <property type="entry name" value="Methyltransf_24"/>
    <property type="match status" value="1"/>
</dbReference>
<reference evidence="1" key="1">
    <citation type="submission" date="2020-03" db="EMBL/GenBank/DDBJ databases">
        <title>The deep terrestrial virosphere.</title>
        <authorList>
            <person name="Holmfeldt K."/>
            <person name="Nilsson E."/>
            <person name="Simone D."/>
            <person name="Lopez-Fernandez M."/>
            <person name="Wu X."/>
            <person name="de Brujin I."/>
            <person name="Lundin D."/>
            <person name="Andersson A."/>
            <person name="Bertilsson S."/>
            <person name="Dopson M."/>
        </authorList>
    </citation>
    <scope>NUCLEOTIDE SEQUENCE</scope>
    <source>
        <strain evidence="1">MM171B00540</strain>
    </source>
</reference>
<gene>
    <name evidence="1" type="ORF">MM171B00540_0022</name>
</gene>